<dbReference type="GO" id="GO:0034727">
    <property type="term" value="P:piecemeal microautophagy of the nucleus"/>
    <property type="evidence" value="ECO:0007669"/>
    <property type="project" value="TreeGrafter"/>
</dbReference>
<dbReference type="GO" id="GO:0000045">
    <property type="term" value="P:autophagosome assembly"/>
    <property type="evidence" value="ECO:0007669"/>
    <property type="project" value="TreeGrafter"/>
</dbReference>
<dbReference type="CDD" id="cd01486">
    <property type="entry name" value="Apg7"/>
    <property type="match status" value="1"/>
</dbReference>
<dbReference type="GO" id="GO:0015031">
    <property type="term" value="P:protein transport"/>
    <property type="evidence" value="ECO:0007669"/>
    <property type="project" value="UniProtKB-UniRule"/>
</dbReference>
<evidence type="ECO:0000256" key="9">
    <source>
        <dbReference type="SAM" id="MobiDB-lite"/>
    </source>
</evidence>
<dbReference type="InterPro" id="IPR035985">
    <property type="entry name" value="Ubiquitin-activating_enz"/>
</dbReference>
<evidence type="ECO:0000313" key="12">
    <source>
        <dbReference type="EMBL" id="CAJ2502886.1"/>
    </source>
</evidence>
<dbReference type="FunFam" id="3.40.140.100:FF:000003">
    <property type="entry name" value="Autophagy ubiquitin-activating enzyme ApgG"/>
    <property type="match status" value="1"/>
</dbReference>
<dbReference type="Gene3D" id="3.40.140.100">
    <property type="entry name" value="Ubiquitin-like modifier-activating enzyme ATG7 C-terminal domain"/>
    <property type="match status" value="1"/>
</dbReference>
<protein>
    <recommendedName>
        <fullName evidence="2 8">Ubiquitin-like modifier-activating enzyme ATG7</fullName>
    </recommendedName>
    <alternativeName>
        <fullName evidence="8">Autophagy-related protein 7</fullName>
    </alternativeName>
</protein>
<evidence type="ECO:0000256" key="2">
    <source>
        <dbReference type="ARBA" id="ARBA00017647"/>
    </source>
</evidence>
<gene>
    <name evidence="12" type="ORF">KHLLAP_LOCUS3354</name>
</gene>
<dbReference type="NCBIfam" id="TIGR01381">
    <property type="entry name" value="E1_like_apg7"/>
    <property type="match status" value="1"/>
</dbReference>
<accession>A0AAI8VEF9</accession>
<keyword evidence="4 8" id="KW-0963">Cytoplasm</keyword>
<feature type="domain" description="THIF-type NAD/FAD binding fold" evidence="10">
    <location>
        <begin position="355"/>
        <end position="580"/>
    </location>
</feature>
<dbReference type="GO" id="GO:0032446">
    <property type="term" value="P:protein modification by small protein conjugation"/>
    <property type="evidence" value="ECO:0007669"/>
    <property type="project" value="TreeGrafter"/>
</dbReference>
<dbReference type="Proteomes" id="UP001295740">
    <property type="component" value="Unassembled WGS sequence"/>
</dbReference>
<evidence type="ECO:0000259" key="10">
    <source>
        <dbReference type="Pfam" id="PF00899"/>
    </source>
</evidence>
<dbReference type="Gene3D" id="3.40.140.70">
    <property type="entry name" value="Ubiquitin-like modifier-activating enzyme ATG7 N-terminal domain"/>
    <property type="match status" value="1"/>
</dbReference>
<dbReference type="SUPFAM" id="SSF69572">
    <property type="entry name" value="Activating enzymes of the ubiquitin-like proteins"/>
    <property type="match status" value="1"/>
</dbReference>
<evidence type="ECO:0000256" key="7">
    <source>
        <dbReference type="PIRSR" id="PIRSR606285-1"/>
    </source>
</evidence>
<dbReference type="GO" id="GO:0000422">
    <property type="term" value="P:autophagy of mitochondrion"/>
    <property type="evidence" value="ECO:0007669"/>
    <property type="project" value="TreeGrafter"/>
</dbReference>
<dbReference type="PANTHER" id="PTHR10953:SF3">
    <property type="entry name" value="UBIQUITIN-LIKE MODIFIER-ACTIVATING ENZYME ATG7"/>
    <property type="match status" value="1"/>
</dbReference>
<dbReference type="AlphaFoldDB" id="A0AAI8VEF9"/>
<dbReference type="GO" id="GO:0019779">
    <property type="term" value="F:Atg8 activating enzyme activity"/>
    <property type="evidence" value="ECO:0007669"/>
    <property type="project" value="TreeGrafter"/>
</dbReference>
<dbReference type="Pfam" id="PF16420">
    <property type="entry name" value="ATG7_N"/>
    <property type="match status" value="1"/>
</dbReference>
<evidence type="ECO:0000256" key="6">
    <source>
        <dbReference type="ARBA" id="ARBA00023006"/>
    </source>
</evidence>
<feature type="active site" description="Glycyl thioester intermediate" evidence="7">
    <location>
        <position position="553"/>
    </location>
</feature>
<dbReference type="InterPro" id="IPR045886">
    <property type="entry name" value="ThiF/MoeB/HesA"/>
</dbReference>
<dbReference type="InterPro" id="IPR042523">
    <property type="entry name" value="Atg7_N_2"/>
</dbReference>
<feature type="compositionally biased region" description="Acidic residues" evidence="9">
    <location>
        <begin position="682"/>
        <end position="701"/>
    </location>
</feature>
<sequence length="701" mass="78233">MTALKYAPFASEIELPFYSALFASKLDHDKLSDDARPVLGLYEPRPGAAADDSVVMQILASALTTTSMRARSVAMNAVRAEGVIRNMNTLEAFRQVDKSEIIQNGARQIWDAIKDGTIYSVPSLLSHYIILSYADLKKYRMTYWFGFPTLHSDPPWKRVGEIQRLNPNESTALVDRVGTWRYTVDNREYGFFLAKKVRGRTQSSQPLSPDETPTEDIGYRWEVGSLRDFENNFFFGVHNEDKYVAFVDPSGYPEHPAWPLRNLLVLVRQRYHLSNVQILCYRDIQARRHEARSIILTLSMDPAEEIETSAMPKATGWERTPTGKLQARNVSLAESMNPARLADQSVDLNLKLMKWRISPNLNLDIIKNTKCLLLGAGTLGSYVSRNLMGWGVRKITFVDYGAVSFSNPVRQPLFVYDDCLNGGAPKAIRAAEVLRQIYPGVDSHGEVLSVPMLGHPIVDKTEAEFQKLKSLIDEHDAIFLLMDSRESRWLPTVMGKAAGKMVMNAALGFDTYVVMRHGAEPKDGSEDTLGCYFCNDVVAPGDSQKDLTLDQQCTVTRPGIAAIASALLVELMTSTLQHPLGHHAPAPMTSPSSANYESDPKDEHALGIVPHQIRGFLSRFQNLIIKGQSYPCCSACSKPILSAYRSAGWSFVKHALEDKDYVLELSGLAEVQRQAEAMAGEVDWEEEDEEDKDGDDEGVLL</sequence>
<evidence type="ECO:0000256" key="4">
    <source>
        <dbReference type="ARBA" id="ARBA00022490"/>
    </source>
</evidence>
<dbReference type="InterPro" id="IPR000594">
    <property type="entry name" value="ThiF_NAD_FAD-bd"/>
</dbReference>
<dbReference type="EMBL" id="CAUWAG010000004">
    <property type="protein sequence ID" value="CAJ2502886.1"/>
    <property type="molecule type" value="Genomic_DNA"/>
</dbReference>
<keyword evidence="6 8" id="KW-0072">Autophagy</keyword>
<comment type="subcellular location">
    <subcellularLocation>
        <location evidence="8">Cytoplasm</location>
    </subcellularLocation>
    <subcellularLocation>
        <location evidence="8">Preautophagosomal structure</location>
    </subcellularLocation>
</comment>
<comment type="similarity">
    <text evidence="1 8">Belongs to the ATG7 family.</text>
</comment>
<dbReference type="GO" id="GO:0000407">
    <property type="term" value="C:phagophore assembly site"/>
    <property type="evidence" value="ECO:0007669"/>
    <property type="project" value="UniProtKB-SubCell"/>
</dbReference>
<feature type="region of interest" description="Disordered" evidence="9">
    <location>
        <begin position="676"/>
        <end position="701"/>
    </location>
</feature>
<name>A0AAI8VEF9_9PEZI</name>
<dbReference type="InterPro" id="IPR032197">
    <property type="entry name" value="Atg7_N"/>
</dbReference>
<keyword evidence="5 8" id="KW-0653">Protein transport</keyword>
<evidence type="ECO:0000256" key="3">
    <source>
        <dbReference type="ARBA" id="ARBA00022448"/>
    </source>
</evidence>
<dbReference type="PANTHER" id="PTHR10953">
    <property type="entry name" value="UBIQUITIN-ACTIVATING ENZYME E1"/>
    <property type="match status" value="1"/>
</dbReference>
<dbReference type="FunFam" id="3.40.50.720:FF:000243">
    <property type="entry name" value="Ubiquitin-like modifier-activating enzyme ATG7"/>
    <property type="match status" value="1"/>
</dbReference>
<feature type="domain" description="Ubiquitin-like modifier-activating enzyme Atg7 N-terminal" evidence="11">
    <location>
        <begin position="4"/>
        <end position="336"/>
    </location>
</feature>
<reference evidence="12" key="1">
    <citation type="submission" date="2023-10" db="EMBL/GenBank/DDBJ databases">
        <authorList>
            <person name="Hackl T."/>
        </authorList>
    </citation>
    <scope>NUCLEOTIDE SEQUENCE</scope>
</reference>
<evidence type="ECO:0000259" key="11">
    <source>
        <dbReference type="Pfam" id="PF16420"/>
    </source>
</evidence>
<dbReference type="Gene3D" id="3.40.50.720">
    <property type="entry name" value="NAD(P)-binding Rossmann-like Domain"/>
    <property type="match status" value="1"/>
</dbReference>
<proteinExistence type="inferred from homology"/>
<evidence type="ECO:0000256" key="5">
    <source>
        <dbReference type="ARBA" id="ARBA00022927"/>
    </source>
</evidence>
<comment type="subunit">
    <text evidence="8">Homodimer.</text>
</comment>
<organism evidence="12 13">
    <name type="scientific">Anthostomella pinea</name>
    <dbReference type="NCBI Taxonomy" id="933095"/>
    <lineage>
        <taxon>Eukaryota</taxon>
        <taxon>Fungi</taxon>
        <taxon>Dikarya</taxon>
        <taxon>Ascomycota</taxon>
        <taxon>Pezizomycotina</taxon>
        <taxon>Sordariomycetes</taxon>
        <taxon>Xylariomycetidae</taxon>
        <taxon>Xylariales</taxon>
        <taxon>Xylariaceae</taxon>
        <taxon>Anthostomella</taxon>
    </lineage>
</organism>
<evidence type="ECO:0000256" key="8">
    <source>
        <dbReference type="RuleBase" id="RU366022"/>
    </source>
</evidence>
<keyword evidence="13" id="KW-1185">Reference proteome</keyword>
<comment type="caution">
    <text evidence="12">The sequence shown here is derived from an EMBL/GenBank/DDBJ whole genome shotgun (WGS) entry which is preliminary data.</text>
</comment>
<evidence type="ECO:0000256" key="1">
    <source>
        <dbReference type="ARBA" id="ARBA00010931"/>
    </source>
</evidence>
<evidence type="ECO:0000313" key="13">
    <source>
        <dbReference type="Proteomes" id="UP001295740"/>
    </source>
</evidence>
<dbReference type="GO" id="GO:0019778">
    <property type="term" value="F:Atg12 activating enzyme activity"/>
    <property type="evidence" value="ECO:0007669"/>
    <property type="project" value="TreeGrafter"/>
</dbReference>
<keyword evidence="3 8" id="KW-0813">Transport</keyword>
<dbReference type="InterPro" id="IPR006285">
    <property type="entry name" value="Atg7"/>
</dbReference>
<feature type="region of interest" description="Disordered" evidence="9">
    <location>
        <begin position="580"/>
        <end position="600"/>
    </location>
</feature>
<keyword evidence="8" id="KW-0833">Ubl conjugation pathway</keyword>
<dbReference type="InterPro" id="IPR042522">
    <property type="entry name" value="Atg7_N_1"/>
</dbReference>
<dbReference type="Pfam" id="PF00899">
    <property type="entry name" value="ThiF"/>
    <property type="match status" value="1"/>
</dbReference>
<dbReference type="GO" id="GO:0006995">
    <property type="term" value="P:cellular response to nitrogen starvation"/>
    <property type="evidence" value="ECO:0007669"/>
    <property type="project" value="TreeGrafter"/>
</dbReference>
<comment type="function">
    <text evidence="8">E1-like activating enzyme involved in the 2 ubiquitin-like systems required for cytoplasm to vacuole transport (Cvt) and autophagy. Activates ATG12 for its conjugation with ATG5 and ATG8 for its conjugation with phosphatidylethanolamine. Both systems are needed for the ATG8 association to Cvt vesicles and autophagosomes membranes. Autophagy is essential for maintenance of amino acid levels and protein synthesis under nitrogen starvation. Required for selective autophagic degradation of the nucleus (nucleophagy) as well as for mitophagy which contributes to regulate mitochondrial quantity and quality by eliminating the mitochondria to a basal level to fulfill cellular energy requirements and preventing excess ROS production.</text>
</comment>
<dbReference type="FunFam" id="3.40.140.70:FF:000001">
    <property type="entry name" value="Ubiquitin-like modifier-activating enzyme atg7"/>
    <property type="match status" value="1"/>
</dbReference>